<evidence type="ECO:0000313" key="2">
    <source>
        <dbReference type="EMBL" id="PVI05998.1"/>
    </source>
</evidence>
<protein>
    <recommendedName>
        <fullName evidence="4">Transcription factor domain-containing protein</fullName>
    </recommendedName>
</protein>
<dbReference type="AlphaFoldDB" id="A0A2V1E5Y7"/>
<dbReference type="PANTHER" id="PTHR37540">
    <property type="entry name" value="TRANSCRIPTION FACTOR (ACR-2), PUTATIVE-RELATED-RELATED"/>
    <property type="match status" value="1"/>
</dbReference>
<organism evidence="2 3">
    <name type="scientific">Periconia macrospinosa</name>
    <dbReference type="NCBI Taxonomy" id="97972"/>
    <lineage>
        <taxon>Eukaryota</taxon>
        <taxon>Fungi</taxon>
        <taxon>Dikarya</taxon>
        <taxon>Ascomycota</taxon>
        <taxon>Pezizomycotina</taxon>
        <taxon>Dothideomycetes</taxon>
        <taxon>Pleosporomycetidae</taxon>
        <taxon>Pleosporales</taxon>
        <taxon>Massarineae</taxon>
        <taxon>Periconiaceae</taxon>
        <taxon>Periconia</taxon>
    </lineage>
</organism>
<reference evidence="2 3" key="1">
    <citation type="journal article" date="2018" name="Sci. Rep.">
        <title>Comparative genomics provides insights into the lifestyle and reveals functional heterogeneity of dark septate endophytic fungi.</title>
        <authorList>
            <person name="Knapp D.G."/>
            <person name="Nemeth J.B."/>
            <person name="Barry K."/>
            <person name="Hainaut M."/>
            <person name="Henrissat B."/>
            <person name="Johnson J."/>
            <person name="Kuo A."/>
            <person name="Lim J.H.P."/>
            <person name="Lipzen A."/>
            <person name="Nolan M."/>
            <person name="Ohm R.A."/>
            <person name="Tamas L."/>
            <person name="Grigoriev I.V."/>
            <person name="Spatafora J.W."/>
            <person name="Nagy L.G."/>
            <person name="Kovacs G.M."/>
        </authorList>
    </citation>
    <scope>NUCLEOTIDE SEQUENCE [LARGE SCALE GENOMIC DNA]</scope>
    <source>
        <strain evidence="2 3">DSE2036</strain>
    </source>
</reference>
<keyword evidence="3" id="KW-1185">Reference proteome</keyword>
<sequence>MEFCFVDNNTPLDRRSQSLVRSHAMKGKNLGRTIRARGRRGRQRQLDNESGFSQTEVNQEDLSATESGRKLLPKISNPRSSNALEVRRPATSPQNNLQGSEMLYFVTPKQFNASSRYLFYECYNVIFQSLYPRIFCRELDEAKISFFEMMIGNPSVFHCALGMTGVHLTRYLGHRDPSPESIRHFTEAMRLLRRELSSKSEPQDSSLAVIASLAIHADFTHSTNECRIHLQGLKHMIDLRPGGFPGLCLRIPEVGNKIRRVDLDLALMVGSSTLLGSQPSPLPPTVYVAPINSPGSQKALPFPLYRTSEAFQTIIRDTMTLCDYAGRAQLGAFQYQNILLSIFQRLVDFSPLNGPRPLLELDDICQLGFLAFINTLVNYQPQMRSICPPLLSEMLEARILVFSKNTAPIGAQHDPHLCLWLIFIYAISAPDFGTCCDEKSPIAQSIYALAVMLTLKEWEDVHVRLSEYPWISEFHDEMGRRLWKSITCL</sequence>
<dbReference type="EMBL" id="KZ805311">
    <property type="protein sequence ID" value="PVI05998.1"/>
    <property type="molecule type" value="Genomic_DNA"/>
</dbReference>
<proteinExistence type="predicted"/>
<evidence type="ECO:0000313" key="3">
    <source>
        <dbReference type="Proteomes" id="UP000244855"/>
    </source>
</evidence>
<feature type="region of interest" description="Disordered" evidence="1">
    <location>
        <begin position="37"/>
        <end position="94"/>
    </location>
</feature>
<dbReference type="Proteomes" id="UP000244855">
    <property type="component" value="Unassembled WGS sequence"/>
</dbReference>
<name>A0A2V1E5Y7_9PLEO</name>
<accession>A0A2V1E5Y7</accession>
<dbReference type="Pfam" id="PF11951">
    <property type="entry name" value="Fungal_trans_2"/>
    <property type="match status" value="1"/>
</dbReference>
<feature type="compositionally biased region" description="Polar residues" evidence="1">
    <location>
        <begin position="48"/>
        <end position="66"/>
    </location>
</feature>
<evidence type="ECO:0008006" key="4">
    <source>
        <dbReference type="Google" id="ProtNLM"/>
    </source>
</evidence>
<dbReference type="InterPro" id="IPR021858">
    <property type="entry name" value="Fun_TF"/>
</dbReference>
<evidence type="ECO:0000256" key="1">
    <source>
        <dbReference type="SAM" id="MobiDB-lite"/>
    </source>
</evidence>
<dbReference type="OrthoDB" id="4158087at2759"/>
<gene>
    <name evidence="2" type="ORF">DM02DRAFT_667986</name>
</gene>
<dbReference type="STRING" id="97972.A0A2V1E5Y7"/>
<dbReference type="PANTHER" id="PTHR37540:SF9">
    <property type="entry name" value="ZN(2)-C6 FUNGAL-TYPE DOMAIN-CONTAINING PROTEIN"/>
    <property type="match status" value="1"/>
</dbReference>